<dbReference type="AlphaFoldDB" id="A0A1L7D296"/>
<evidence type="ECO:0000313" key="5">
    <source>
        <dbReference type="Proteomes" id="UP000185491"/>
    </source>
</evidence>
<reference evidence="4 5" key="1">
    <citation type="submission" date="2014-08" db="EMBL/GenBank/DDBJ databases">
        <title>Complete genome sequence of Corynebacterium phocae M408/89/1(T)(=DSM 44612(T)), isolated from the common seal (Phoca vitulina).</title>
        <authorList>
            <person name="Ruckert C."/>
            <person name="Albersmeier A."/>
            <person name="Winkler A."/>
            <person name="Kalinowski J."/>
        </authorList>
    </citation>
    <scope>NUCLEOTIDE SEQUENCE [LARGE SCALE GENOMIC DNA]</scope>
    <source>
        <strain evidence="4 5">M408/89/1</strain>
    </source>
</reference>
<keyword evidence="1 4" id="KW-0808">Transferase</keyword>
<sequence length="248" mass="27575">MKNTWYSLFKNVIFGPALRVWNRPWARGMDNVPATGPVIVASNHQAVMDSFFFPLMCPREITFLAKSEYFTSPGLVGRAQRWFFTTVGQIPVYRTSATASDDMIAAATKALSEGEAICIYPEGTRSPDGRVYRGRTGMARLAMETGHPVVPVAMFNTREANPIGTWIPRPKRVGMVVAEPIDPHAWAAQRELDPAEHSTQREFTDFFMHKLAKLAKQPYVDVYATKVKESMEAGNGYPAGAEKTPEGN</sequence>
<name>A0A1L7D296_9CORY</name>
<dbReference type="RefSeq" id="WP_075733460.1">
    <property type="nucleotide sequence ID" value="NZ_CP009249.1"/>
</dbReference>
<evidence type="ECO:0000256" key="2">
    <source>
        <dbReference type="ARBA" id="ARBA00023315"/>
    </source>
</evidence>
<dbReference type="Proteomes" id="UP000185491">
    <property type="component" value="Chromosome"/>
</dbReference>
<dbReference type="EMBL" id="CP009249">
    <property type="protein sequence ID" value="APT92210.1"/>
    <property type="molecule type" value="Genomic_DNA"/>
</dbReference>
<dbReference type="GO" id="GO:0005886">
    <property type="term" value="C:plasma membrane"/>
    <property type="evidence" value="ECO:0007669"/>
    <property type="project" value="TreeGrafter"/>
</dbReference>
<dbReference type="OrthoDB" id="9808424at2"/>
<organism evidence="4 5">
    <name type="scientific">Corynebacterium phocae</name>
    <dbReference type="NCBI Taxonomy" id="161895"/>
    <lineage>
        <taxon>Bacteria</taxon>
        <taxon>Bacillati</taxon>
        <taxon>Actinomycetota</taxon>
        <taxon>Actinomycetes</taxon>
        <taxon>Mycobacteriales</taxon>
        <taxon>Corynebacteriaceae</taxon>
        <taxon>Corynebacterium</taxon>
    </lineage>
</organism>
<gene>
    <name evidence="4" type="ORF">CPHO_04135</name>
</gene>
<dbReference type="STRING" id="161895.CPHO_04135"/>
<evidence type="ECO:0000256" key="1">
    <source>
        <dbReference type="ARBA" id="ARBA00022679"/>
    </source>
</evidence>
<dbReference type="SMART" id="SM00563">
    <property type="entry name" value="PlsC"/>
    <property type="match status" value="1"/>
</dbReference>
<dbReference type="GO" id="GO:0006654">
    <property type="term" value="P:phosphatidic acid biosynthetic process"/>
    <property type="evidence" value="ECO:0007669"/>
    <property type="project" value="TreeGrafter"/>
</dbReference>
<dbReference type="SUPFAM" id="SSF69593">
    <property type="entry name" value="Glycerol-3-phosphate (1)-acyltransferase"/>
    <property type="match status" value="1"/>
</dbReference>
<protein>
    <submittedName>
        <fullName evidence="4">Acyl-phosphate glycerol 3-phosphate acyltransferase</fullName>
    </submittedName>
</protein>
<evidence type="ECO:0000259" key="3">
    <source>
        <dbReference type="SMART" id="SM00563"/>
    </source>
</evidence>
<keyword evidence="2 4" id="KW-0012">Acyltransferase</keyword>
<feature type="domain" description="Phospholipid/glycerol acyltransferase" evidence="3">
    <location>
        <begin position="38"/>
        <end position="157"/>
    </location>
</feature>
<evidence type="ECO:0000313" key="4">
    <source>
        <dbReference type="EMBL" id="APT92210.1"/>
    </source>
</evidence>
<proteinExistence type="predicted"/>
<keyword evidence="5" id="KW-1185">Reference proteome</keyword>
<dbReference type="CDD" id="cd07989">
    <property type="entry name" value="LPLAT_AGPAT-like"/>
    <property type="match status" value="1"/>
</dbReference>
<dbReference type="KEGG" id="cpho:CPHO_04135"/>
<dbReference type="InterPro" id="IPR002123">
    <property type="entry name" value="Plipid/glycerol_acylTrfase"/>
</dbReference>
<dbReference type="PANTHER" id="PTHR10434">
    <property type="entry name" value="1-ACYL-SN-GLYCEROL-3-PHOSPHATE ACYLTRANSFERASE"/>
    <property type="match status" value="1"/>
</dbReference>
<dbReference type="Pfam" id="PF01553">
    <property type="entry name" value="Acyltransferase"/>
    <property type="match status" value="1"/>
</dbReference>
<dbReference type="PANTHER" id="PTHR10434:SF11">
    <property type="entry name" value="1-ACYL-SN-GLYCEROL-3-PHOSPHATE ACYLTRANSFERASE"/>
    <property type="match status" value="1"/>
</dbReference>
<accession>A0A1L7D296</accession>
<dbReference type="GO" id="GO:0003841">
    <property type="term" value="F:1-acylglycerol-3-phosphate O-acyltransferase activity"/>
    <property type="evidence" value="ECO:0007669"/>
    <property type="project" value="TreeGrafter"/>
</dbReference>